<feature type="region of interest" description="Disordered" evidence="1">
    <location>
        <begin position="102"/>
        <end position="138"/>
    </location>
</feature>
<dbReference type="EMBL" id="CP137305">
    <property type="protein sequence ID" value="WQF76068.1"/>
    <property type="molecule type" value="Genomic_DNA"/>
</dbReference>
<dbReference type="KEGG" id="cdet:87937585"/>
<evidence type="ECO:0000256" key="1">
    <source>
        <dbReference type="SAM" id="MobiDB-lite"/>
    </source>
</evidence>
<dbReference type="Proteomes" id="UP001322277">
    <property type="component" value="Chromosome 1"/>
</dbReference>
<name>A0AAX4HXZ7_9PEZI</name>
<proteinExistence type="predicted"/>
<evidence type="ECO:0000313" key="2">
    <source>
        <dbReference type="EMBL" id="WQF76068.1"/>
    </source>
</evidence>
<sequence length="138" mass="15045">MRSWVPKGGPLCAPATSSADMLPSTPGLREGQAVGDPITSSPLSLSTRRSYPPAITFLVELLGHPDKPNIRSHPSIFPASIKPVNPAPRYLYTTKTLDNQLSSRSSIKLQDRPRVSAPQETKRPRPFLVEKPQGRLAP</sequence>
<keyword evidence="3" id="KW-1185">Reference proteome</keyword>
<organism evidence="2 3">
    <name type="scientific">Colletotrichum destructivum</name>
    <dbReference type="NCBI Taxonomy" id="34406"/>
    <lineage>
        <taxon>Eukaryota</taxon>
        <taxon>Fungi</taxon>
        <taxon>Dikarya</taxon>
        <taxon>Ascomycota</taxon>
        <taxon>Pezizomycotina</taxon>
        <taxon>Sordariomycetes</taxon>
        <taxon>Hypocreomycetidae</taxon>
        <taxon>Glomerellales</taxon>
        <taxon>Glomerellaceae</taxon>
        <taxon>Colletotrichum</taxon>
        <taxon>Colletotrichum destructivum species complex</taxon>
    </lineage>
</organism>
<dbReference type="GeneID" id="87937585"/>
<evidence type="ECO:0000313" key="3">
    <source>
        <dbReference type="Proteomes" id="UP001322277"/>
    </source>
</evidence>
<dbReference type="RefSeq" id="XP_062773292.1">
    <property type="nucleotide sequence ID" value="XM_062917241.1"/>
</dbReference>
<accession>A0AAX4HXZ7</accession>
<gene>
    <name evidence="2" type="ORF">CDEST_01082</name>
</gene>
<protein>
    <submittedName>
        <fullName evidence="2">Uncharacterized protein</fullName>
    </submittedName>
</protein>
<dbReference type="AlphaFoldDB" id="A0AAX4HXZ7"/>
<feature type="region of interest" description="Disordered" evidence="1">
    <location>
        <begin position="1"/>
        <end position="47"/>
    </location>
</feature>
<feature type="compositionally biased region" description="Low complexity" evidence="1">
    <location>
        <begin position="37"/>
        <end position="47"/>
    </location>
</feature>
<reference evidence="3" key="1">
    <citation type="journal article" date="2023" name="bioRxiv">
        <title>Complete genome of the Medicago anthracnose fungus, Colletotrichum destructivum, reveals a mini-chromosome-like region within a core chromosome.</title>
        <authorList>
            <person name="Lapalu N."/>
            <person name="Simon A."/>
            <person name="Lu A."/>
            <person name="Plaumann P.-L."/>
            <person name="Amselem J."/>
            <person name="Pigne S."/>
            <person name="Auger A."/>
            <person name="Koch C."/>
            <person name="Dallery J.-F."/>
            <person name="O'Connell R.J."/>
        </authorList>
    </citation>
    <scope>NUCLEOTIDE SEQUENCE [LARGE SCALE GENOMIC DNA]</scope>
    <source>
        <strain evidence="3">CBS 520.97</strain>
    </source>
</reference>